<reference evidence="4 5" key="1">
    <citation type="submission" date="2016-10" db="EMBL/GenBank/DDBJ databases">
        <title>Alkaliphiles isolated from bioreactors.</title>
        <authorList>
            <person name="Salah Z."/>
            <person name="Rout S.P."/>
            <person name="Humphreys P.N."/>
        </authorList>
    </citation>
    <scope>NUCLEOTIDE SEQUENCE [LARGE SCALE GENOMIC DNA]</scope>
    <source>
        <strain evidence="4 5">ZS02</strain>
    </source>
</reference>
<keyword evidence="5" id="KW-1185">Reference proteome</keyword>
<dbReference type="RefSeq" id="WP_076095416.1">
    <property type="nucleotide sequence ID" value="NZ_MTHD01000004.1"/>
</dbReference>
<accession>A0A1R1I2B0</accession>
<dbReference type="PANTHER" id="PTHR38731:SF1">
    <property type="entry name" value="FECR PROTEIN DOMAIN-CONTAINING PROTEIN"/>
    <property type="match status" value="1"/>
</dbReference>
<evidence type="ECO:0000313" key="5">
    <source>
        <dbReference type="Proteomes" id="UP000187526"/>
    </source>
</evidence>
<dbReference type="EMBL" id="MTHD01000004">
    <property type="protein sequence ID" value="OMG52896.1"/>
    <property type="molecule type" value="Genomic_DNA"/>
</dbReference>
<dbReference type="Proteomes" id="UP000187526">
    <property type="component" value="Unassembled WGS sequence"/>
</dbReference>
<comment type="caution">
    <text evidence="4">The sequence shown here is derived from an EMBL/GenBank/DDBJ whole genome shotgun (WGS) entry which is preliminary data.</text>
</comment>
<protein>
    <recommendedName>
        <fullName evidence="3">FecR protein domain-containing protein</fullName>
    </recommendedName>
</protein>
<proteinExistence type="predicted"/>
<evidence type="ECO:0000256" key="2">
    <source>
        <dbReference type="SAM" id="SignalP"/>
    </source>
</evidence>
<gene>
    <name evidence="4" type="ORF">BJN45_11615</name>
</gene>
<name>A0A1R1I2B0_9RHOO</name>
<feature type="signal peptide" evidence="2">
    <location>
        <begin position="1"/>
        <end position="21"/>
    </location>
</feature>
<dbReference type="Pfam" id="PF04773">
    <property type="entry name" value="FecR"/>
    <property type="match status" value="1"/>
</dbReference>
<feature type="domain" description="FecR protein" evidence="3">
    <location>
        <begin position="57"/>
        <end position="161"/>
    </location>
</feature>
<dbReference type="PANTHER" id="PTHR38731">
    <property type="entry name" value="LIPL45-RELATED LIPOPROTEIN-RELATED"/>
    <property type="match status" value="1"/>
</dbReference>
<evidence type="ECO:0000259" key="3">
    <source>
        <dbReference type="Pfam" id="PF04773"/>
    </source>
</evidence>
<dbReference type="OrthoDB" id="369729at2"/>
<evidence type="ECO:0000313" key="4">
    <source>
        <dbReference type="EMBL" id="OMG52896.1"/>
    </source>
</evidence>
<dbReference type="AlphaFoldDB" id="A0A1R1I2B0"/>
<dbReference type="InterPro" id="IPR006860">
    <property type="entry name" value="FecR"/>
</dbReference>
<keyword evidence="2" id="KW-0732">Signal</keyword>
<organism evidence="4 5">
    <name type="scientific">Azonexus hydrophilus</name>
    <dbReference type="NCBI Taxonomy" id="418702"/>
    <lineage>
        <taxon>Bacteria</taxon>
        <taxon>Pseudomonadati</taxon>
        <taxon>Pseudomonadota</taxon>
        <taxon>Betaproteobacteria</taxon>
        <taxon>Rhodocyclales</taxon>
        <taxon>Azonexaceae</taxon>
        <taxon>Azonexus</taxon>
    </lineage>
</organism>
<dbReference type="STRING" id="418702.BJN45_11615"/>
<sequence>MVLRAAIITLLSLFWALPVFAGPAASVVFFSGQPVVLAENGVSRQLLRGADVLAGETIETRDGRVQLRFRDGASMSLQPGTTFRVDRFRYTAGDKAVAEDGVLMTLVKGGLRTVTGWLGKRDRKQYQLGTTVATIGIRGTEYSAELDGAGLVVRTYVGIVEVCSKVGCVDVPGGKEVWVRSLDEAPRLRENDGKGADAIQAVPDVPLKLEAGEQVRPPAGMAGEAPPLPAGRHGKF</sequence>
<feature type="chain" id="PRO_5013113831" description="FecR protein domain-containing protein" evidence="2">
    <location>
        <begin position="22"/>
        <end position="236"/>
    </location>
</feature>
<evidence type="ECO:0000256" key="1">
    <source>
        <dbReference type="SAM" id="MobiDB-lite"/>
    </source>
</evidence>
<feature type="region of interest" description="Disordered" evidence="1">
    <location>
        <begin position="212"/>
        <end position="236"/>
    </location>
</feature>